<dbReference type="CDD" id="cd06676">
    <property type="entry name" value="PDZ13_MUPP1-like"/>
    <property type="match status" value="1"/>
</dbReference>
<dbReference type="InterPro" id="IPR036034">
    <property type="entry name" value="PDZ_sf"/>
</dbReference>
<name>A0AAD9PC53_RIDPI</name>
<dbReference type="PANTHER" id="PTHR19964:SF92">
    <property type="entry name" value="PATJ HOMOLOG"/>
    <property type="match status" value="1"/>
</dbReference>
<feature type="region of interest" description="Disordered" evidence="1">
    <location>
        <begin position="149"/>
        <end position="187"/>
    </location>
</feature>
<protein>
    <recommendedName>
        <fullName evidence="2">PDZ domain-containing protein</fullName>
    </recommendedName>
</protein>
<dbReference type="Gene3D" id="2.30.42.10">
    <property type="match status" value="6"/>
</dbReference>
<dbReference type="CDD" id="cd06672">
    <property type="entry name" value="PDZ8_MUPP1-PDZ7_PATJ-PDZ2_INAD-like"/>
    <property type="match status" value="1"/>
</dbReference>
<evidence type="ECO:0000256" key="1">
    <source>
        <dbReference type="SAM" id="MobiDB-lite"/>
    </source>
</evidence>
<dbReference type="PROSITE" id="PS50106">
    <property type="entry name" value="PDZ"/>
    <property type="match status" value="6"/>
</dbReference>
<dbReference type="Pfam" id="PF00595">
    <property type="entry name" value="PDZ"/>
    <property type="match status" value="6"/>
</dbReference>
<feature type="domain" description="PDZ" evidence="2">
    <location>
        <begin position="192"/>
        <end position="275"/>
    </location>
</feature>
<evidence type="ECO:0000313" key="4">
    <source>
        <dbReference type="Proteomes" id="UP001209878"/>
    </source>
</evidence>
<feature type="compositionally biased region" description="Basic and acidic residues" evidence="1">
    <location>
        <begin position="530"/>
        <end position="542"/>
    </location>
</feature>
<gene>
    <name evidence="3" type="ORF">NP493_43g05030</name>
</gene>
<comment type="caution">
    <text evidence="3">The sequence shown here is derived from an EMBL/GenBank/DDBJ whole genome shotgun (WGS) entry which is preliminary data.</text>
</comment>
<dbReference type="CDD" id="cd06673">
    <property type="entry name" value="PDZ10_MUPP1-PDZ8_PATJ-like"/>
    <property type="match status" value="1"/>
</dbReference>
<feature type="domain" description="PDZ" evidence="2">
    <location>
        <begin position="334"/>
        <end position="417"/>
    </location>
</feature>
<dbReference type="AlphaFoldDB" id="A0AAD9PC53"/>
<dbReference type="SMART" id="SM00228">
    <property type="entry name" value="PDZ"/>
    <property type="match status" value="6"/>
</dbReference>
<evidence type="ECO:0000313" key="3">
    <source>
        <dbReference type="EMBL" id="KAK2191895.1"/>
    </source>
</evidence>
<dbReference type="Proteomes" id="UP001209878">
    <property type="component" value="Unassembled WGS sequence"/>
</dbReference>
<reference evidence="3" key="1">
    <citation type="journal article" date="2023" name="Mol. Biol. Evol.">
        <title>Third-Generation Sequencing Reveals the Adaptive Role of the Epigenome in Three Deep-Sea Polychaetes.</title>
        <authorList>
            <person name="Perez M."/>
            <person name="Aroh O."/>
            <person name="Sun Y."/>
            <person name="Lan Y."/>
            <person name="Juniper S.K."/>
            <person name="Young C.R."/>
            <person name="Angers B."/>
            <person name="Qian P.Y."/>
        </authorList>
    </citation>
    <scope>NUCLEOTIDE SEQUENCE</scope>
    <source>
        <strain evidence="3">R07B-5</strain>
    </source>
</reference>
<feature type="domain" description="PDZ" evidence="2">
    <location>
        <begin position="686"/>
        <end position="769"/>
    </location>
</feature>
<feature type="domain" description="PDZ" evidence="2">
    <location>
        <begin position="430"/>
        <end position="512"/>
    </location>
</feature>
<dbReference type="FunFam" id="2.30.42.10:FF:000038">
    <property type="entry name" value="Multiple PDZ domain protein isoform X1"/>
    <property type="match status" value="1"/>
</dbReference>
<evidence type="ECO:0000259" key="2">
    <source>
        <dbReference type="PROSITE" id="PS50106"/>
    </source>
</evidence>
<dbReference type="SUPFAM" id="SSF50156">
    <property type="entry name" value="PDZ domain-like"/>
    <property type="match status" value="6"/>
</dbReference>
<feature type="domain" description="PDZ" evidence="2">
    <location>
        <begin position="35"/>
        <end position="118"/>
    </location>
</feature>
<feature type="compositionally biased region" description="Low complexity" evidence="1">
    <location>
        <begin position="514"/>
        <end position="529"/>
    </location>
</feature>
<organism evidence="3 4">
    <name type="scientific">Ridgeia piscesae</name>
    <name type="common">Tubeworm</name>
    <dbReference type="NCBI Taxonomy" id="27915"/>
    <lineage>
        <taxon>Eukaryota</taxon>
        <taxon>Metazoa</taxon>
        <taxon>Spiralia</taxon>
        <taxon>Lophotrochozoa</taxon>
        <taxon>Annelida</taxon>
        <taxon>Polychaeta</taxon>
        <taxon>Sedentaria</taxon>
        <taxon>Canalipalpata</taxon>
        <taxon>Sabellida</taxon>
        <taxon>Siboglinidae</taxon>
        <taxon>Ridgeia</taxon>
    </lineage>
</organism>
<sequence>MYRVVCFSLYITSFHRCVTEKIIKTYSDLTGELHLVQFERSGNGLGLSLAGNKDLSRMSVYIVGIQQDSPVARDGRIRVGDELLEINGHVLFGRSHLNASAIIKSVSAPIIKIILLRREDWRDHMAVKPLNLPPIQHKDDPDTLLTAERLEAPHDRDRDKMSEVEDEPKNVSPPSSPVNNSTNTNVTRDTRTVTLQKTSRGLGIEVRDNSSDGRPGIFVKALTPKGAAALSGQLSVGDQLLAIGDQTLEGVTLSKALELLKQSQGSIQLTIEKVVDVSAGSKPANTQYNSTHPMSRERLATDPNVRNAKNQSACDVEQQEDPATCVIVPGHEIVIQIEKGKSGLGLSIVGGADTLLGAIIIHEVYEEGAAAKDGRLWAGDQILEVNGEDLRDATHERAIQVLRETPSTVCMLVFRDESVLQDEDIYDVFAVDLMKKPGRGLGISIVGRRNDTGIFISDIVKGGVADSEGRLMQGDQILSVNGEDMRDVSQEHAAAVLKTLMGKVSLTVGRLKAGSRTSLSSRHNSSNSGHSDHSARKSDLGGHGKHKTRHSKGGSEDNGWGVRVRVVELERDSRGSLGISIAGGVGSPLGDMKLIVASLQPGGAAEASGKLLVGDQILSINGESTEGLTHSQAVEQLKAIEGAIRLEVMQGEPLLVSSRTVNTWPTTHGEDVPDYADEGDAPQIKRITLERGVDGLGFSIVGGYGSPHGDLPIYVKTVFAKGAAAENGVLKRGDQIMSVNNETLEGATHEQAVQILKRAKGTIELVVLS</sequence>
<dbReference type="EMBL" id="JAODUO010000043">
    <property type="protein sequence ID" value="KAK2191895.1"/>
    <property type="molecule type" value="Genomic_DNA"/>
</dbReference>
<feature type="compositionally biased region" description="Low complexity" evidence="1">
    <location>
        <begin position="170"/>
        <end position="187"/>
    </location>
</feature>
<dbReference type="PANTHER" id="PTHR19964">
    <property type="entry name" value="MULTIPLE PDZ DOMAIN PROTEIN"/>
    <property type="match status" value="1"/>
</dbReference>
<proteinExistence type="predicted"/>
<feature type="compositionally biased region" description="Basic and acidic residues" evidence="1">
    <location>
        <begin position="149"/>
        <end position="169"/>
    </location>
</feature>
<dbReference type="InterPro" id="IPR051342">
    <property type="entry name" value="PDZ_scaffold"/>
</dbReference>
<feature type="domain" description="PDZ" evidence="2">
    <location>
        <begin position="566"/>
        <end position="652"/>
    </location>
</feature>
<feature type="compositionally biased region" description="Basic residues" evidence="1">
    <location>
        <begin position="543"/>
        <end position="552"/>
    </location>
</feature>
<keyword evidence="4" id="KW-1185">Reference proteome</keyword>
<accession>A0AAD9PC53</accession>
<dbReference type="CDD" id="cd06674">
    <property type="entry name" value="PDZ11_MUPP1-PDZ9_PATJ-like"/>
    <property type="match status" value="1"/>
</dbReference>
<feature type="region of interest" description="Disordered" evidence="1">
    <location>
        <begin position="514"/>
        <end position="559"/>
    </location>
</feature>
<dbReference type="InterPro" id="IPR001478">
    <property type="entry name" value="PDZ"/>
</dbReference>